<organism evidence="11 12">
    <name type="scientific">Datura stramonium</name>
    <name type="common">Jimsonweed</name>
    <name type="synonym">Common thornapple</name>
    <dbReference type="NCBI Taxonomy" id="4076"/>
    <lineage>
        <taxon>Eukaryota</taxon>
        <taxon>Viridiplantae</taxon>
        <taxon>Streptophyta</taxon>
        <taxon>Embryophyta</taxon>
        <taxon>Tracheophyta</taxon>
        <taxon>Spermatophyta</taxon>
        <taxon>Magnoliopsida</taxon>
        <taxon>eudicotyledons</taxon>
        <taxon>Gunneridae</taxon>
        <taxon>Pentapetalae</taxon>
        <taxon>asterids</taxon>
        <taxon>lamiids</taxon>
        <taxon>Solanales</taxon>
        <taxon>Solanaceae</taxon>
        <taxon>Solanoideae</taxon>
        <taxon>Datureae</taxon>
        <taxon>Datura</taxon>
    </lineage>
</organism>
<dbReference type="Gene3D" id="3.40.50.300">
    <property type="entry name" value="P-loop containing nucleotide triphosphate hydrolases"/>
    <property type="match status" value="1"/>
</dbReference>
<dbReference type="Proteomes" id="UP000823775">
    <property type="component" value="Unassembled WGS sequence"/>
</dbReference>
<dbReference type="PROSITE" id="PS00674">
    <property type="entry name" value="AAA"/>
    <property type="match status" value="1"/>
</dbReference>
<evidence type="ECO:0000256" key="7">
    <source>
        <dbReference type="RuleBase" id="RU003651"/>
    </source>
</evidence>
<dbReference type="InterPro" id="IPR050928">
    <property type="entry name" value="ATP-dep_Zn_Metalloprotease"/>
</dbReference>
<dbReference type="Gene3D" id="1.20.58.760">
    <property type="entry name" value="Peptidase M41"/>
    <property type="match status" value="1"/>
</dbReference>
<gene>
    <name evidence="11" type="primary">FTSH3_2</name>
    <name evidence="11" type="ORF">HAX54_037897</name>
</gene>
<evidence type="ECO:0000256" key="5">
    <source>
        <dbReference type="ARBA" id="ARBA00022840"/>
    </source>
</evidence>
<keyword evidence="3 7" id="KW-0547">Nucleotide-binding</keyword>
<protein>
    <submittedName>
        <fullName evidence="11">ATP-dependent zinc metalloprotease FTSH 3, mitochondrial</fullName>
    </submittedName>
</protein>
<dbReference type="InterPro" id="IPR003959">
    <property type="entry name" value="ATPase_AAA_core"/>
</dbReference>
<keyword evidence="6 11" id="KW-0482">Metalloprotease</keyword>
<dbReference type="SUPFAM" id="SSF52540">
    <property type="entry name" value="P-loop containing nucleoside triphosphate hydrolases"/>
    <property type="match status" value="1"/>
</dbReference>
<keyword evidence="6 11" id="KW-0645">Protease</keyword>
<dbReference type="Pfam" id="PF01434">
    <property type="entry name" value="Peptidase_M41"/>
    <property type="match status" value="1"/>
</dbReference>
<dbReference type="Pfam" id="PF00004">
    <property type="entry name" value="AAA"/>
    <property type="match status" value="1"/>
</dbReference>
<feature type="domain" description="Peptidase M41" evidence="10">
    <location>
        <begin position="144"/>
        <end position="193"/>
    </location>
</feature>
<evidence type="ECO:0000256" key="8">
    <source>
        <dbReference type="SAM" id="Phobius"/>
    </source>
</evidence>
<evidence type="ECO:0000259" key="9">
    <source>
        <dbReference type="Pfam" id="PF00004"/>
    </source>
</evidence>
<evidence type="ECO:0000256" key="3">
    <source>
        <dbReference type="ARBA" id="ARBA00022741"/>
    </source>
</evidence>
<keyword evidence="12" id="KW-1185">Reference proteome</keyword>
<sequence>MTSLYTTVAIYWLCVVISITLGHLEQEEISFKSSKTSYLNLVFFKDVAGYCEAKQEIMENGPVCNPSGVVVLAGTNRLDILDKALLRPGRFDRQIAIDKPDIKGREQIFRIYLNKLKIDQEAALYSQRLAALTPGFVRADIANVISKLERRTIAYHESGHAVAGWFLEHAEPLLKVTIIPRGTAALDLLNMFPVKIF</sequence>
<dbReference type="SUPFAM" id="SSF140990">
    <property type="entry name" value="FtsH protease domain-like"/>
    <property type="match status" value="1"/>
</dbReference>
<proteinExistence type="inferred from homology"/>
<keyword evidence="6 11" id="KW-0378">Hydrolase</keyword>
<evidence type="ECO:0000313" key="11">
    <source>
        <dbReference type="EMBL" id="MCE0480788.1"/>
    </source>
</evidence>
<dbReference type="GO" id="GO:0008237">
    <property type="term" value="F:metallopeptidase activity"/>
    <property type="evidence" value="ECO:0007669"/>
    <property type="project" value="UniProtKB-KW"/>
</dbReference>
<comment type="caution">
    <text evidence="11">The sequence shown here is derived from an EMBL/GenBank/DDBJ whole genome shotgun (WGS) entry which is preliminary data.</text>
</comment>
<dbReference type="EMBL" id="JACEIK010005127">
    <property type="protein sequence ID" value="MCE0480788.1"/>
    <property type="molecule type" value="Genomic_DNA"/>
</dbReference>
<comment type="cofactor">
    <cofactor evidence="1">
        <name>Zn(2+)</name>
        <dbReference type="ChEBI" id="CHEBI:29105"/>
    </cofactor>
</comment>
<keyword evidence="5 7" id="KW-0067">ATP-binding</keyword>
<reference evidence="11 12" key="1">
    <citation type="journal article" date="2021" name="BMC Genomics">
        <title>Datura genome reveals duplications of psychoactive alkaloid biosynthetic genes and high mutation rate following tissue culture.</title>
        <authorList>
            <person name="Rajewski A."/>
            <person name="Carter-House D."/>
            <person name="Stajich J."/>
            <person name="Litt A."/>
        </authorList>
    </citation>
    <scope>NUCLEOTIDE SEQUENCE [LARGE SCALE GENOMIC DNA]</scope>
    <source>
        <strain evidence="11">AR-01</strain>
    </source>
</reference>
<evidence type="ECO:0000259" key="10">
    <source>
        <dbReference type="Pfam" id="PF01434"/>
    </source>
</evidence>
<dbReference type="InterPro" id="IPR000642">
    <property type="entry name" value="Peptidase_M41"/>
</dbReference>
<keyword evidence="4" id="KW-0862">Zinc</keyword>
<dbReference type="Gene3D" id="1.10.8.60">
    <property type="match status" value="1"/>
</dbReference>
<dbReference type="InterPro" id="IPR037219">
    <property type="entry name" value="Peptidase_M41-like"/>
</dbReference>
<feature type="transmembrane region" description="Helical" evidence="8">
    <location>
        <begin position="6"/>
        <end position="24"/>
    </location>
</feature>
<evidence type="ECO:0000256" key="4">
    <source>
        <dbReference type="ARBA" id="ARBA00022833"/>
    </source>
</evidence>
<accession>A0ABS8VMG6</accession>
<dbReference type="InterPro" id="IPR027417">
    <property type="entry name" value="P-loop_NTPase"/>
</dbReference>
<evidence type="ECO:0000256" key="1">
    <source>
        <dbReference type="ARBA" id="ARBA00001947"/>
    </source>
</evidence>
<evidence type="ECO:0000313" key="12">
    <source>
        <dbReference type="Proteomes" id="UP000823775"/>
    </source>
</evidence>
<evidence type="ECO:0000256" key="2">
    <source>
        <dbReference type="ARBA" id="ARBA00022723"/>
    </source>
</evidence>
<keyword evidence="8" id="KW-0812">Transmembrane</keyword>
<name>A0ABS8VMG6_DATST</name>
<keyword evidence="8" id="KW-1133">Transmembrane helix</keyword>
<dbReference type="InterPro" id="IPR003960">
    <property type="entry name" value="ATPase_AAA_CS"/>
</dbReference>
<keyword evidence="8" id="KW-0472">Membrane</keyword>
<keyword evidence="2" id="KW-0479">Metal-binding</keyword>
<feature type="domain" description="ATPase AAA-type core" evidence="9">
    <location>
        <begin position="67"/>
        <end position="98"/>
    </location>
</feature>
<evidence type="ECO:0000256" key="6">
    <source>
        <dbReference type="ARBA" id="ARBA00023049"/>
    </source>
</evidence>
<dbReference type="PANTHER" id="PTHR43655">
    <property type="entry name" value="ATP-DEPENDENT PROTEASE"/>
    <property type="match status" value="1"/>
</dbReference>
<comment type="similarity">
    <text evidence="7">Belongs to the AAA ATPase family.</text>
</comment>
<dbReference type="PANTHER" id="PTHR43655:SF21">
    <property type="entry name" value="ATP-DEPENDENT ZINC METALLOPROTEASE FTSH 8, MITOCHONDRIAL-LIKE"/>
    <property type="match status" value="1"/>
</dbReference>